<dbReference type="Gene3D" id="2.60.40.10">
    <property type="entry name" value="Immunoglobulins"/>
    <property type="match status" value="1"/>
</dbReference>
<reference evidence="4" key="1">
    <citation type="submission" date="2025-08" db="UniProtKB">
        <authorList>
            <consortium name="Ensembl"/>
        </authorList>
    </citation>
    <scope>IDENTIFICATION</scope>
</reference>
<evidence type="ECO:0000256" key="2">
    <source>
        <dbReference type="SAM" id="SignalP"/>
    </source>
</evidence>
<dbReference type="STRING" id="1676925.ENSPKIP00000018211"/>
<dbReference type="InterPro" id="IPR050650">
    <property type="entry name" value="Type-II_Cytokine-TF_Rcpt"/>
</dbReference>
<organism evidence="4 5">
    <name type="scientific">Paramormyrops kingsleyae</name>
    <dbReference type="NCBI Taxonomy" id="1676925"/>
    <lineage>
        <taxon>Eukaryota</taxon>
        <taxon>Metazoa</taxon>
        <taxon>Chordata</taxon>
        <taxon>Craniata</taxon>
        <taxon>Vertebrata</taxon>
        <taxon>Euteleostomi</taxon>
        <taxon>Actinopterygii</taxon>
        <taxon>Neopterygii</taxon>
        <taxon>Teleostei</taxon>
        <taxon>Osteoglossocephala</taxon>
        <taxon>Osteoglossomorpha</taxon>
        <taxon>Osteoglossiformes</taxon>
        <taxon>Mormyridae</taxon>
        <taxon>Paramormyrops</taxon>
    </lineage>
</organism>
<dbReference type="AlphaFoldDB" id="A0A3B3RKI1"/>
<reference evidence="4" key="2">
    <citation type="submission" date="2025-09" db="UniProtKB">
        <authorList>
            <consortium name="Ensembl"/>
        </authorList>
    </citation>
    <scope>IDENTIFICATION</scope>
</reference>
<dbReference type="PROSITE" id="PS50853">
    <property type="entry name" value="FN3"/>
    <property type="match status" value="1"/>
</dbReference>
<dbReference type="OrthoDB" id="8724082at2759"/>
<dbReference type="GeneTree" id="ENSGT00940000160503"/>
<dbReference type="KEGG" id="pki:111841686"/>
<accession>A0A3B3RKI1</accession>
<evidence type="ECO:0000259" key="3">
    <source>
        <dbReference type="PROSITE" id="PS50853"/>
    </source>
</evidence>
<dbReference type="GO" id="GO:0004896">
    <property type="term" value="F:cytokine receptor activity"/>
    <property type="evidence" value="ECO:0007669"/>
    <property type="project" value="TreeGrafter"/>
</dbReference>
<dbReference type="InterPro" id="IPR013783">
    <property type="entry name" value="Ig-like_fold"/>
</dbReference>
<feature type="chain" id="PRO_5017431952" evidence="2">
    <location>
        <begin position="21"/>
        <end position="306"/>
    </location>
</feature>
<dbReference type="InterPro" id="IPR015373">
    <property type="entry name" value="Interferon/interleukin_rcp_dom"/>
</dbReference>
<evidence type="ECO:0000313" key="5">
    <source>
        <dbReference type="Proteomes" id="UP000261540"/>
    </source>
</evidence>
<keyword evidence="2" id="KW-0732">Signal</keyword>
<dbReference type="Proteomes" id="UP000261540">
    <property type="component" value="Unplaced"/>
</dbReference>
<dbReference type="Pfam" id="PF09294">
    <property type="entry name" value="Interfer-bind"/>
    <property type="match status" value="1"/>
</dbReference>
<proteinExistence type="predicted"/>
<dbReference type="InterPro" id="IPR003961">
    <property type="entry name" value="FN3_dom"/>
</dbReference>
<dbReference type="PANTHER" id="PTHR20859">
    <property type="entry name" value="INTERFERON/INTERLEUKIN RECEPTOR"/>
    <property type="match status" value="1"/>
</dbReference>
<dbReference type="Ensembl" id="ENSPKIT00000042741.1">
    <property type="protein sequence ID" value="ENSPKIP00000018211.1"/>
    <property type="gene ID" value="ENSPKIG00000003866.1"/>
</dbReference>
<keyword evidence="1" id="KW-0472">Membrane</keyword>
<feature type="domain" description="Fibronectin type-III" evidence="3">
    <location>
        <begin position="23"/>
        <end position="120"/>
    </location>
</feature>
<dbReference type="CDD" id="cd00063">
    <property type="entry name" value="FN3"/>
    <property type="match status" value="1"/>
</dbReference>
<protein>
    <submittedName>
        <fullName evidence="4">Interferon alpha/beta receptor 1-like</fullName>
    </submittedName>
</protein>
<name>A0A3B3RKI1_9TELE</name>
<sequence length="306" mass="35084">MITHYMLSVCVFLIQCLVEGFSLPRLENVTIDSYNLHNVISWSALQPLDNTTLKYVVQYKHRDTDVWKNYKGCAPTVDTYCSFLPQHPYVNVTLRVQAQAGNQTSPWSQTQPFMGHVQSRLGHPNVTLTPVDLHSLQIEIDPDANLRKLYGDALKYRVLYGKEHEAFRTQRDLPSSVIINSLEAGVKYCFQVYYVIYPDMRLGNNASESCVTTEESEKESMFRIACLSVIVVVLSGAFISGCIFVTIQNYSRVKDALWPDLSADPWIQEHDFPKIPNDRSYNNYSEETWDRVSLIIENDNYQGEES</sequence>
<dbReference type="Pfam" id="PF01108">
    <property type="entry name" value="Tissue_fac"/>
    <property type="match status" value="1"/>
</dbReference>
<dbReference type="SUPFAM" id="SSF49265">
    <property type="entry name" value="Fibronectin type III"/>
    <property type="match status" value="2"/>
</dbReference>
<feature type="transmembrane region" description="Helical" evidence="1">
    <location>
        <begin position="221"/>
        <end position="247"/>
    </location>
</feature>
<evidence type="ECO:0000313" key="4">
    <source>
        <dbReference type="Ensembl" id="ENSPKIP00000018211.1"/>
    </source>
</evidence>
<feature type="signal peptide" evidence="2">
    <location>
        <begin position="1"/>
        <end position="20"/>
    </location>
</feature>
<keyword evidence="1" id="KW-0812">Transmembrane</keyword>
<keyword evidence="5" id="KW-1185">Reference proteome</keyword>
<keyword evidence="1" id="KW-1133">Transmembrane helix</keyword>
<dbReference type="GO" id="GO:0005886">
    <property type="term" value="C:plasma membrane"/>
    <property type="evidence" value="ECO:0007669"/>
    <property type="project" value="TreeGrafter"/>
</dbReference>
<evidence type="ECO:0000256" key="1">
    <source>
        <dbReference type="SAM" id="Phobius"/>
    </source>
</evidence>
<dbReference type="InterPro" id="IPR036116">
    <property type="entry name" value="FN3_sf"/>
</dbReference>
<dbReference type="PANTHER" id="PTHR20859:SF85">
    <property type="entry name" value="INTERFERON ALPHA_BETA RECEPTOR 1 ISOFORM X1"/>
    <property type="match status" value="1"/>
</dbReference>